<dbReference type="OrthoDB" id="333905at2759"/>
<feature type="compositionally biased region" description="Polar residues" evidence="1">
    <location>
        <begin position="81"/>
        <end position="97"/>
    </location>
</feature>
<name>G4TNX1_SERID</name>
<feature type="region of interest" description="Disordered" evidence="1">
    <location>
        <begin position="387"/>
        <end position="512"/>
    </location>
</feature>
<evidence type="ECO:0000313" key="3">
    <source>
        <dbReference type="EMBL" id="CCA73017.1"/>
    </source>
</evidence>
<dbReference type="HOGENOM" id="CLU_619891_0_0_1"/>
<comment type="caution">
    <text evidence="3">The sequence shown here is derived from an EMBL/GenBank/DDBJ whole genome shotgun (WGS) entry which is preliminary data.</text>
</comment>
<feature type="compositionally biased region" description="Basic and acidic residues" evidence="1">
    <location>
        <begin position="503"/>
        <end position="512"/>
    </location>
</feature>
<feature type="compositionally biased region" description="Basic and acidic residues" evidence="1">
    <location>
        <begin position="332"/>
        <end position="345"/>
    </location>
</feature>
<feature type="domain" description="BAG" evidence="2">
    <location>
        <begin position="247"/>
        <end position="289"/>
    </location>
</feature>
<dbReference type="eggNOG" id="ENOG502SCQW">
    <property type="taxonomic scope" value="Eukaryota"/>
</dbReference>
<evidence type="ECO:0000259" key="2">
    <source>
        <dbReference type="Pfam" id="PF02179"/>
    </source>
</evidence>
<feature type="compositionally biased region" description="Low complexity" evidence="1">
    <location>
        <begin position="439"/>
        <end position="450"/>
    </location>
</feature>
<sequence length="512" mass="56253">MLFFVNPQSYVDPEDAYVEFKRREYVAALQEQQRRSQFQRELELEEQRHRLALASIAQQEAARRRQQQQQRRQSVPIFAFQQPSQPHQYSCGPTQQEGGCAGRRFCRQPAPEEILKRRQARQEEEERRARAFHEQVLSQIFGVAVDASEETRASTASQDKGKGRATDGPTQHAPATDKSKDAEAQPHWSAAPERARSLAEITSIHRTFASLRNTFVFPTGPLERLAGSQDDVPRLAYNAVNATIHAYDHALSELLTKLDGVESHGFKGVREARKQLVVKIEAELERIEKLVAERLAGAVSPVATSSNATLPVEVHIPIEESASSSSSTITERAVHEEGVEKRAVEDVDTEAPTADTTEVAGYDFEPDEVTDSVPAPTTEVTESLIAEQAEDNSMEVEPTAAAAATVSDNDIPAEEAHEPKDVSTPVETSASVPASTAESHQPPTQSQPSPVVDAAPASTEPANEMAHKFPPTTVLDVSNTSDEESEVEDAIHVEISSEDDLAESDHDTFEMI</sequence>
<dbReference type="Proteomes" id="UP000007148">
    <property type="component" value="Unassembled WGS sequence"/>
</dbReference>
<dbReference type="SUPFAM" id="SSF63491">
    <property type="entry name" value="BAG domain"/>
    <property type="match status" value="1"/>
</dbReference>
<dbReference type="Gene3D" id="1.20.58.120">
    <property type="entry name" value="BAG domain"/>
    <property type="match status" value="1"/>
</dbReference>
<dbReference type="GO" id="GO:0051087">
    <property type="term" value="F:protein-folding chaperone binding"/>
    <property type="evidence" value="ECO:0007669"/>
    <property type="project" value="InterPro"/>
</dbReference>
<evidence type="ECO:0000256" key="1">
    <source>
        <dbReference type="SAM" id="MobiDB-lite"/>
    </source>
</evidence>
<feature type="compositionally biased region" description="Basic and acidic residues" evidence="1">
    <location>
        <begin position="175"/>
        <end position="184"/>
    </location>
</feature>
<dbReference type="InterPro" id="IPR003103">
    <property type="entry name" value="BAG_domain"/>
</dbReference>
<gene>
    <name evidence="3" type="ORF">PIIN_06972</name>
</gene>
<protein>
    <recommendedName>
        <fullName evidence="2">BAG domain-containing protein</fullName>
    </recommendedName>
</protein>
<evidence type="ECO:0000313" key="4">
    <source>
        <dbReference type="Proteomes" id="UP000007148"/>
    </source>
</evidence>
<reference evidence="3 4" key="1">
    <citation type="journal article" date="2011" name="PLoS Pathog.">
        <title>Endophytic Life Strategies Decoded by Genome and Transcriptome Analyses of the Mutualistic Root Symbiont Piriformospora indica.</title>
        <authorList>
            <person name="Zuccaro A."/>
            <person name="Lahrmann U."/>
            <person name="Guldener U."/>
            <person name="Langen G."/>
            <person name="Pfiffi S."/>
            <person name="Biedenkopf D."/>
            <person name="Wong P."/>
            <person name="Samans B."/>
            <person name="Grimm C."/>
            <person name="Basiewicz M."/>
            <person name="Murat C."/>
            <person name="Martin F."/>
            <person name="Kogel K.H."/>
        </authorList>
    </citation>
    <scope>NUCLEOTIDE SEQUENCE [LARGE SCALE GENOMIC DNA]</scope>
    <source>
        <strain evidence="3 4">DSM 11827</strain>
    </source>
</reference>
<dbReference type="EMBL" id="CAFZ01000197">
    <property type="protein sequence ID" value="CCA73017.1"/>
    <property type="molecule type" value="Genomic_DNA"/>
</dbReference>
<feature type="region of interest" description="Disordered" evidence="1">
    <location>
        <begin position="81"/>
        <end position="103"/>
    </location>
</feature>
<dbReference type="STRING" id="1109443.G4TNX1"/>
<accession>G4TNX1</accession>
<proteinExistence type="predicted"/>
<keyword evidence="4" id="KW-1185">Reference proteome</keyword>
<feature type="compositionally biased region" description="Polar residues" evidence="1">
    <location>
        <begin position="425"/>
        <end position="438"/>
    </location>
</feature>
<feature type="region of interest" description="Disordered" evidence="1">
    <location>
        <begin position="148"/>
        <end position="193"/>
    </location>
</feature>
<feature type="region of interest" description="Disordered" evidence="1">
    <location>
        <begin position="321"/>
        <end position="374"/>
    </location>
</feature>
<dbReference type="AlphaFoldDB" id="G4TNX1"/>
<dbReference type="InterPro" id="IPR036533">
    <property type="entry name" value="BAG_dom_sf"/>
</dbReference>
<dbReference type="InParanoid" id="G4TNX1"/>
<dbReference type="Pfam" id="PF02179">
    <property type="entry name" value="BAG"/>
    <property type="match status" value="1"/>
</dbReference>
<organism evidence="3 4">
    <name type="scientific">Serendipita indica (strain DSM 11827)</name>
    <name type="common">Root endophyte fungus</name>
    <name type="synonym">Piriformospora indica</name>
    <dbReference type="NCBI Taxonomy" id="1109443"/>
    <lineage>
        <taxon>Eukaryota</taxon>
        <taxon>Fungi</taxon>
        <taxon>Dikarya</taxon>
        <taxon>Basidiomycota</taxon>
        <taxon>Agaricomycotina</taxon>
        <taxon>Agaricomycetes</taxon>
        <taxon>Sebacinales</taxon>
        <taxon>Serendipitaceae</taxon>
        <taxon>Serendipita</taxon>
    </lineage>
</organism>